<feature type="compositionally biased region" description="Polar residues" evidence="1">
    <location>
        <begin position="347"/>
        <end position="364"/>
    </location>
</feature>
<name>A0A914MCZ1_MELIC</name>
<reference evidence="4" key="1">
    <citation type="submission" date="2022-11" db="UniProtKB">
        <authorList>
            <consortium name="WormBaseParasite"/>
        </authorList>
    </citation>
    <scope>IDENTIFICATION</scope>
</reference>
<organism evidence="3 4">
    <name type="scientific">Meloidogyne incognita</name>
    <name type="common">Southern root-knot nematode worm</name>
    <name type="synonym">Oxyuris incognita</name>
    <dbReference type="NCBI Taxonomy" id="6306"/>
    <lineage>
        <taxon>Eukaryota</taxon>
        <taxon>Metazoa</taxon>
        <taxon>Ecdysozoa</taxon>
        <taxon>Nematoda</taxon>
        <taxon>Chromadorea</taxon>
        <taxon>Rhabditida</taxon>
        <taxon>Tylenchina</taxon>
        <taxon>Tylenchomorpha</taxon>
        <taxon>Tylenchoidea</taxon>
        <taxon>Meloidogynidae</taxon>
        <taxon>Meloidogyninae</taxon>
        <taxon>Meloidogyne</taxon>
        <taxon>Meloidogyne incognita group</taxon>
    </lineage>
</organism>
<dbReference type="Proteomes" id="UP000887563">
    <property type="component" value="Unplaced"/>
</dbReference>
<protein>
    <submittedName>
        <fullName evidence="4">Uncharacterized protein</fullName>
    </submittedName>
</protein>
<evidence type="ECO:0000256" key="2">
    <source>
        <dbReference type="SAM" id="Phobius"/>
    </source>
</evidence>
<keyword evidence="2" id="KW-0812">Transmembrane</keyword>
<keyword evidence="2" id="KW-0472">Membrane</keyword>
<dbReference type="AlphaFoldDB" id="A0A914MCZ1"/>
<sequence>MRICNSKAFGMLYVSTIVLCISILLVFGFVQSEEVGLGKHVLVNETIIELKNNTRIAENDTDLERYRKLEGACNVTLDNDGNIILWYTKNSKTTESGCSVDLVTKNEGQILLEFGIFGNLSECITKDNLVPDNFISFTYSNRGDEFEELKEGPKTRNSTSDCSNDEGAKICQRKTYCWHTTAFYSVGWMDTKSGKSRVPSYFIQLVGDENRQNIMQNNSPSMQEASFKIMIRGQEFRYASFSEEENFFNLSTKCYKKEKLGKAEEWKILDNNYINNNQNFTHLFTFHIMPIKAMRQSLQNSWAGCKINGTKLGCNKEATMLKCDQMFIKFDKEHFKILVPDVLESSTLGTSTDGNKNLEFSTTQNIDKTDNEDTTTDDDVEITRIPTSTEPSRMSTTTIVLIICGVVVL</sequence>
<evidence type="ECO:0000313" key="3">
    <source>
        <dbReference type="Proteomes" id="UP000887563"/>
    </source>
</evidence>
<proteinExistence type="predicted"/>
<accession>A0A914MCZ1</accession>
<dbReference type="WBParaSite" id="Minc3s01662g25438">
    <property type="protein sequence ID" value="Minc3s01662g25438"/>
    <property type="gene ID" value="Minc3s01662g25438"/>
</dbReference>
<evidence type="ECO:0000256" key="1">
    <source>
        <dbReference type="SAM" id="MobiDB-lite"/>
    </source>
</evidence>
<keyword evidence="2" id="KW-1133">Transmembrane helix</keyword>
<evidence type="ECO:0000313" key="4">
    <source>
        <dbReference type="WBParaSite" id="Minc3s01662g25438"/>
    </source>
</evidence>
<feature type="region of interest" description="Disordered" evidence="1">
    <location>
        <begin position="347"/>
        <end position="378"/>
    </location>
</feature>
<feature type="transmembrane region" description="Helical" evidence="2">
    <location>
        <begin position="12"/>
        <end position="30"/>
    </location>
</feature>
<keyword evidence="3" id="KW-1185">Reference proteome</keyword>